<dbReference type="GO" id="GO:0040029">
    <property type="term" value="P:epigenetic regulation of gene expression"/>
    <property type="evidence" value="ECO:0007669"/>
    <property type="project" value="TreeGrafter"/>
</dbReference>
<dbReference type="CDD" id="cd10001">
    <property type="entry name" value="HDAC_classII_APAH"/>
    <property type="match status" value="1"/>
</dbReference>
<evidence type="ECO:0000256" key="2">
    <source>
        <dbReference type="ARBA" id="ARBA00005947"/>
    </source>
</evidence>
<organism evidence="7 8">
    <name type="scientific">Acuticoccus sediminis</name>
    <dbReference type="NCBI Taxonomy" id="2184697"/>
    <lineage>
        <taxon>Bacteria</taxon>
        <taxon>Pseudomonadati</taxon>
        <taxon>Pseudomonadota</taxon>
        <taxon>Alphaproteobacteria</taxon>
        <taxon>Hyphomicrobiales</taxon>
        <taxon>Amorphaceae</taxon>
        <taxon>Acuticoccus</taxon>
    </lineage>
</organism>
<feature type="domain" description="Histone deacetylase" evidence="6">
    <location>
        <begin position="28"/>
        <end position="334"/>
    </location>
</feature>
<evidence type="ECO:0000256" key="1">
    <source>
        <dbReference type="ARBA" id="ARBA00001947"/>
    </source>
</evidence>
<dbReference type="PANTHER" id="PTHR10625">
    <property type="entry name" value="HISTONE DEACETYLASE HDAC1-RELATED"/>
    <property type="match status" value="1"/>
</dbReference>
<sequence>MRTFYAAETAQHAPKTFMLRGRIAQNEERAERAERLLAGLARLDLKAEEPPAAPAGTRSTVHSIRYLEFLETAYAAWSKLPGAGEEVLPNTHPLLPGPTYPTGIVGRTGWHLGDLAVPIGPGTWPAVARAADAAVAAAEVAATGASAYALARPPGHHASREVAGGHCFLNNAAIAAEVMIARGARPAILDIDVHHGNGTQAITYDRGDILFVSIHTDPSSFYPWFWGYAHETGAGAGEGANINLPLPVGADDEAWLGAIRVALGHIARFGADSLVLSLGLDIHASDPLGGMSVTTEGIGRAGELMGRAGLPTAIIQEGGYLSEPLTDNIAAFLSGFLGASS</sequence>
<comment type="cofactor">
    <cofactor evidence="1">
        <name>Zn(2+)</name>
        <dbReference type="ChEBI" id="CHEBI:29105"/>
    </cofactor>
</comment>
<keyword evidence="3" id="KW-0479">Metal-binding</keyword>
<accession>A0A8B2NY04</accession>
<dbReference type="GO" id="GO:0016787">
    <property type="term" value="F:hydrolase activity"/>
    <property type="evidence" value="ECO:0007669"/>
    <property type="project" value="UniProtKB-KW"/>
</dbReference>
<dbReference type="Proteomes" id="UP000249590">
    <property type="component" value="Unassembled WGS sequence"/>
</dbReference>
<evidence type="ECO:0000256" key="5">
    <source>
        <dbReference type="ARBA" id="ARBA00022833"/>
    </source>
</evidence>
<dbReference type="GO" id="GO:0046872">
    <property type="term" value="F:metal ion binding"/>
    <property type="evidence" value="ECO:0007669"/>
    <property type="project" value="UniProtKB-KW"/>
</dbReference>
<proteinExistence type="inferred from homology"/>
<keyword evidence="5" id="KW-0862">Zinc</keyword>
<dbReference type="OrthoDB" id="9808367at2"/>
<comment type="caution">
    <text evidence="7">The sequence shown here is derived from an EMBL/GenBank/DDBJ whole genome shotgun (WGS) entry which is preliminary data.</text>
</comment>
<dbReference type="InterPro" id="IPR023801">
    <property type="entry name" value="His_deacetylse_dom"/>
</dbReference>
<gene>
    <name evidence="7" type="ORF">DLJ53_00305</name>
</gene>
<name>A0A8B2NY04_9HYPH</name>
<protein>
    <submittedName>
        <fullName evidence="7">Acetylpolyamine amidohydrolase</fullName>
    </submittedName>
</protein>
<comment type="similarity">
    <text evidence="2">Belongs to the histone deacetylase family.</text>
</comment>
<dbReference type="InterPro" id="IPR037138">
    <property type="entry name" value="His_deacetylse_dom_sf"/>
</dbReference>
<dbReference type="InterPro" id="IPR000286">
    <property type="entry name" value="HDACs"/>
</dbReference>
<evidence type="ECO:0000313" key="7">
    <source>
        <dbReference type="EMBL" id="RAI03015.1"/>
    </source>
</evidence>
<dbReference type="GO" id="GO:0004407">
    <property type="term" value="F:histone deacetylase activity"/>
    <property type="evidence" value="ECO:0007669"/>
    <property type="project" value="TreeGrafter"/>
</dbReference>
<dbReference type="Pfam" id="PF00850">
    <property type="entry name" value="Hist_deacetyl"/>
    <property type="match status" value="1"/>
</dbReference>
<reference evidence="7 8" key="1">
    <citation type="submission" date="2018-05" db="EMBL/GenBank/DDBJ databases">
        <title>Acuticoccus sediminis sp. nov., isolated from deep-sea sediment of Indian Ocean.</title>
        <authorList>
            <person name="Liu X."/>
            <person name="Lai Q."/>
            <person name="Du Y."/>
            <person name="Sun F."/>
            <person name="Zhang X."/>
            <person name="Wang S."/>
            <person name="Shao Z."/>
        </authorList>
    </citation>
    <scope>NUCLEOTIDE SEQUENCE [LARGE SCALE GENOMIC DNA]</scope>
    <source>
        <strain evidence="7 8">PTG4-2</strain>
    </source>
</reference>
<dbReference type="PRINTS" id="PR01270">
    <property type="entry name" value="HDASUPER"/>
</dbReference>
<dbReference type="AlphaFoldDB" id="A0A8B2NY04"/>
<dbReference type="SUPFAM" id="SSF52768">
    <property type="entry name" value="Arginase/deacetylase"/>
    <property type="match status" value="1"/>
</dbReference>
<dbReference type="EMBL" id="QHHQ01000001">
    <property type="protein sequence ID" value="RAI03015.1"/>
    <property type="molecule type" value="Genomic_DNA"/>
</dbReference>
<keyword evidence="8" id="KW-1185">Reference proteome</keyword>
<evidence type="ECO:0000259" key="6">
    <source>
        <dbReference type="Pfam" id="PF00850"/>
    </source>
</evidence>
<dbReference type="Gene3D" id="3.40.800.20">
    <property type="entry name" value="Histone deacetylase domain"/>
    <property type="match status" value="1"/>
</dbReference>
<dbReference type="PANTHER" id="PTHR10625:SF17">
    <property type="entry name" value="HISTONE DEACETYLASE 8"/>
    <property type="match status" value="1"/>
</dbReference>
<evidence type="ECO:0000256" key="4">
    <source>
        <dbReference type="ARBA" id="ARBA00022801"/>
    </source>
</evidence>
<evidence type="ECO:0000313" key="8">
    <source>
        <dbReference type="Proteomes" id="UP000249590"/>
    </source>
</evidence>
<keyword evidence="4 7" id="KW-0378">Hydrolase</keyword>
<dbReference type="InterPro" id="IPR023696">
    <property type="entry name" value="Ureohydrolase_dom_sf"/>
</dbReference>
<evidence type="ECO:0000256" key="3">
    <source>
        <dbReference type="ARBA" id="ARBA00022723"/>
    </source>
</evidence>